<dbReference type="GeneID" id="115976208"/>
<dbReference type="Pfam" id="PF20431">
    <property type="entry name" value="E_motif"/>
    <property type="match status" value="1"/>
</dbReference>
<dbReference type="EMBL" id="LRBV02000001">
    <property type="status" value="NOT_ANNOTATED_CDS"/>
    <property type="molecule type" value="Genomic_DNA"/>
</dbReference>
<name>A0A7N2KL32_QUELO</name>
<dbReference type="InterPro" id="IPR046849">
    <property type="entry name" value="E2_motif"/>
</dbReference>
<evidence type="ECO:0000313" key="6">
    <source>
        <dbReference type="Proteomes" id="UP000594261"/>
    </source>
</evidence>
<dbReference type="GO" id="GO:0009451">
    <property type="term" value="P:RNA modification"/>
    <property type="evidence" value="ECO:0007669"/>
    <property type="project" value="InterPro"/>
</dbReference>
<dbReference type="RefSeq" id="XP_030953220.1">
    <property type="nucleotide sequence ID" value="XM_031097360.1"/>
</dbReference>
<evidence type="ECO:0000256" key="3">
    <source>
        <dbReference type="PROSITE-ProRule" id="PRU00708"/>
    </source>
</evidence>
<accession>A0A7N2KL32</accession>
<sequence length="624" mass="70265">MRRCYSTFKRQSNSNHTPIALLDSFKSIQQTKQAHAQLITTGLILHPIRANKLLKTLNLSSSASISYAHQVFDQISFPDCFLYNTMINAHSLSPTSSHNSLILFRSMIQGSGLLPNQYTFVFVFKACGNGLGVLEGEQIRVHAIKVGLENNVFVTNALIGMYANWGLVEEARRVFDWSVNRDLYSWNIMLGGYVGTGDMVRAMDLFDEMCERDVVSWSTIIAGYVQVGCFMEALDLFHKMLQMGPKPNEFTLVSALAACANLVALDQGRWIHVYLDKGEIKMNEQVLASLIDMYSKCGEIEFASKIFHYERGLKRKVWPWNAMIGGFAMHGKSKEAIDTFEQMKIERVSPNKVTFITLLNACSHGNMVHEGRGYFESMASSYGIEPEIEHYGCMVDLLGRTGLLKEAEEVISSMPMAPDAAIWGALLGACRIHKDMKRGERVGKVLKDLHSNHIGCHVLLSNIYSASGRWNEANIVREKIEVSGRKKIPGCSSIELNGVFHQFLVGDRSHPQTKQLYSFLEEMTVKLKIAGYVPEFGEVLLDIVDEEDKETALSKHSEKLAIAFGLMNTAPGTPIRIVKNLRVCGDCHQATKFISKVYDREIIVRDRIRFHHFKDGICSCKDYW</sequence>
<feature type="repeat" description="PPR" evidence="3">
    <location>
        <begin position="213"/>
        <end position="247"/>
    </location>
</feature>
<reference evidence="5" key="2">
    <citation type="submission" date="2021-01" db="UniProtKB">
        <authorList>
            <consortium name="EnsemblPlants"/>
        </authorList>
    </citation>
    <scope>IDENTIFICATION</scope>
</reference>
<dbReference type="EnsemblPlants" id="QL01p006236:mrna">
    <property type="protein sequence ID" value="QL01p006236:mrna:CDS:1"/>
    <property type="gene ID" value="QL01p006236"/>
</dbReference>
<comment type="similarity">
    <text evidence="1">Belongs to the PPR family. PCMP-H subfamily.</text>
</comment>
<dbReference type="Pfam" id="PF20430">
    <property type="entry name" value="Eplus_motif"/>
    <property type="match status" value="1"/>
</dbReference>
<reference evidence="5 6" key="1">
    <citation type="journal article" date="2016" name="G3 (Bethesda)">
        <title>First Draft Assembly and Annotation of the Genome of a California Endemic Oak Quercus lobata Nee (Fagaceae).</title>
        <authorList>
            <person name="Sork V.L."/>
            <person name="Fitz-Gibbon S.T."/>
            <person name="Puiu D."/>
            <person name="Crepeau M."/>
            <person name="Gugger P.F."/>
            <person name="Sherman R."/>
            <person name="Stevens K."/>
            <person name="Langley C.H."/>
            <person name="Pellegrini M."/>
            <person name="Salzberg S.L."/>
        </authorList>
    </citation>
    <scope>NUCLEOTIDE SEQUENCE [LARGE SCALE GENOMIC DNA]</scope>
    <source>
        <strain evidence="5 6">cv. SW786</strain>
    </source>
</reference>
<dbReference type="PANTHER" id="PTHR47926">
    <property type="entry name" value="PENTATRICOPEPTIDE REPEAT-CONTAINING PROTEIN"/>
    <property type="match status" value="1"/>
</dbReference>
<evidence type="ECO:0000256" key="2">
    <source>
        <dbReference type="ARBA" id="ARBA00022737"/>
    </source>
</evidence>
<keyword evidence="2" id="KW-0677">Repeat</keyword>
<evidence type="ECO:0000256" key="1">
    <source>
        <dbReference type="ARBA" id="ARBA00006643"/>
    </source>
</evidence>
<dbReference type="PANTHER" id="PTHR47926:SF436">
    <property type="entry name" value="PENTATRICOPEPTIDE REPEAT-CONTAINING PROTEIN ELI1, CHLOROPLASTIC-LIKE ISOFORM X2"/>
    <property type="match status" value="1"/>
</dbReference>
<feature type="repeat" description="PPR" evidence="3">
    <location>
        <begin position="316"/>
        <end position="350"/>
    </location>
</feature>
<organism evidence="5 6">
    <name type="scientific">Quercus lobata</name>
    <name type="common">Valley oak</name>
    <dbReference type="NCBI Taxonomy" id="97700"/>
    <lineage>
        <taxon>Eukaryota</taxon>
        <taxon>Viridiplantae</taxon>
        <taxon>Streptophyta</taxon>
        <taxon>Embryophyta</taxon>
        <taxon>Tracheophyta</taxon>
        <taxon>Spermatophyta</taxon>
        <taxon>Magnoliopsida</taxon>
        <taxon>eudicotyledons</taxon>
        <taxon>Gunneridae</taxon>
        <taxon>Pentapetalae</taxon>
        <taxon>rosids</taxon>
        <taxon>fabids</taxon>
        <taxon>Fagales</taxon>
        <taxon>Fagaceae</taxon>
        <taxon>Quercus</taxon>
    </lineage>
</organism>
<dbReference type="Pfam" id="PF13041">
    <property type="entry name" value="PPR_2"/>
    <property type="match status" value="2"/>
</dbReference>
<dbReference type="FunFam" id="1.25.40.10:FF:000470">
    <property type="entry name" value="Pentatricopeptide repeat-containing protein At5g66520"/>
    <property type="match status" value="1"/>
</dbReference>
<dbReference type="NCBIfam" id="TIGR00756">
    <property type="entry name" value="PPR"/>
    <property type="match status" value="4"/>
</dbReference>
<proteinExistence type="inferred from homology"/>
<dbReference type="InParanoid" id="A0A7N2KL32"/>
<dbReference type="Proteomes" id="UP000594261">
    <property type="component" value="Chromosome 1"/>
</dbReference>
<dbReference type="AlphaFoldDB" id="A0A7N2KL32"/>
<gene>
    <name evidence="5" type="primary">LOC115976208</name>
</gene>
<dbReference type="InterPro" id="IPR032867">
    <property type="entry name" value="DYW_dom"/>
</dbReference>
<dbReference type="OrthoDB" id="330671at2759"/>
<dbReference type="Pfam" id="PF01535">
    <property type="entry name" value="PPR"/>
    <property type="match status" value="3"/>
</dbReference>
<protein>
    <recommendedName>
        <fullName evidence="4">DYW domain-containing protein</fullName>
    </recommendedName>
</protein>
<dbReference type="PROSITE" id="PS51375">
    <property type="entry name" value="PPR"/>
    <property type="match status" value="3"/>
</dbReference>
<dbReference type="OMA" id="CHVLLAN"/>
<dbReference type="InterPro" id="IPR011990">
    <property type="entry name" value="TPR-like_helical_dom_sf"/>
</dbReference>
<dbReference type="Gene3D" id="1.25.40.10">
    <property type="entry name" value="Tetratricopeptide repeat domain"/>
    <property type="match status" value="4"/>
</dbReference>
<dbReference type="InterPro" id="IPR046848">
    <property type="entry name" value="E_motif"/>
</dbReference>
<dbReference type="InterPro" id="IPR002885">
    <property type="entry name" value="PPR_rpt"/>
</dbReference>
<evidence type="ECO:0000259" key="4">
    <source>
        <dbReference type="Pfam" id="PF14432"/>
    </source>
</evidence>
<feature type="repeat" description="PPR" evidence="3">
    <location>
        <begin position="182"/>
        <end position="212"/>
    </location>
</feature>
<dbReference type="FunFam" id="1.25.40.10:FF:000184">
    <property type="entry name" value="Pentatricopeptide repeat-containing protein, chloroplastic"/>
    <property type="match status" value="1"/>
</dbReference>
<keyword evidence="6" id="KW-1185">Reference proteome</keyword>
<dbReference type="Gramene" id="QL01p006236:mrna">
    <property type="protein sequence ID" value="QL01p006236:mrna:CDS:1"/>
    <property type="gene ID" value="QL01p006236"/>
</dbReference>
<evidence type="ECO:0000313" key="5">
    <source>
        <dbReference type="EnsemblPlants" id="QL01p006236:mrna:CDS:1"/>
    </source>
</evidence>
<dbReference type="KEGG" id="qlo:115976208"/>
<dbReference type="GO" id="GO:0003723">
    <property type="term" value="F:RNA binding"/>
    <property type="evidence" value="ECO:0007669"/>
    <property type="project" value="InterPro"/>
</dbReference>
<dbReference type="InterPro" id="IPR046960">
    <property type="entry name" value="PPR_At4g14850-like_plant"/>
</dbReference>
<dbReference type="GO" id="GO:0008270">
    <property type="term" value="F:zinc ion binding"/>
    <property type="evidence" value="ECO:0007669"/>
    <property type="project" value="InterPro"/>
</dbReference>
<dbReference type="Pfam" id="PF14432">
    <property type="entry name" value="DYW_deaminase"/>
    <property type="match status" value="1"/>
</dbReference>
<feature type="domain" description="DYW" evidence="4">
    <location>
        <begin position="531"/>
        <end position="624"/>
    </location>
</feature>